<sequence length="136" mass="15717">MLDFIIQILQEHSNEVWFLQFSHNGDYLASSSSDCLVDYMGENKRSLRGLDTLMNQMEDLARLTCGAYHYLNHLVRLKILYPLMDLVSHGGWSLLFRSSSKLISPFISFCGLQKAFIVVLRRCSMLKEADIEWFSS</sequence>
<dbReference type="EMBL" id="OU503057">
    <property type="protein sequence ID" value="CAI9786615.1"/>
    <property type="molecule type" value="Genomic_DNA"/>
</dbReference>
<evidence type="ECO:0000313" key="1">
    <source>
        <dbReference type="EMBL" id="CAI9786615.1"/>
    </source>
</evidence>
<keyword evidence="2" id="KW-1185">Reference proteome</keyword>
<name>A0AAD2AJC1_9LAMI</name>
<gene>
    <name evidence="1" type="ORF">FPE_LOCUS34045</name>
</gene>
<dbReference type="SUPFAM" id="SSF50978">
    <property type="entry name" value="WD40 repeat-like"/>
    <property type="match status" value="1"/>
</dbReference>
<reference evidence="1" key="1">
    <citation type="submission" date="2023-05" db="EMBL/GenBank/DDBJ databases">
        <authorList>
            <person name="Huff M."/>
        </authorList>
    </citation>
    <scope>NUCLEOTIDE SEQUENCE</scope>
</reference>
<accession>A0AAD2AJC1</accession>
<proteinExistence type="predicted"/>
<protein>
    <submittedName>
        <fullName evidence="1">Uncharacterized protein</fullName>
    </submittedName>
</protein>
<evidence type="ECO:0000313" key="2">
    <source>
        <dbReference type="Proteomes" id="UP000834106"/>
    </source>
</evidence>
<dbReference type="InterPro" id="IPR036322">
    <property type="entry name" value="WD40_repeat_dom_sf"/>
</dbReference>
<dbReference type="Gene3D" id="2.130.10.10">
    <property type="entry name" value="YVTN repeat-like/Quinoprotein amine dehydrogenase"/>
    <property type="match status" value="1"/>
</dbReference>
<dbReference type="Proteomes" id="UP000834106">
    <property type="component" value="Chromosome 22"/>
</dbReference>
<organism evidence="1 2">
    <name type="scientific">Fraxinus pennsylvanica</name>
    <dbReference type="NCBI Taxonomy" id="56036"/>
    <lineage>
        <taxon>Eukaryota</taxon>
        <taxon>Viridiplantae</taxon>
        <taxon>Streptophyta</taxon>
        <taxon>Embryophyta</taxon>
        <taxon>Tracheophyta</taxon>
        <taxon>Spermatophyta</taxon>
        <taxon>Magnoliopsida</taxon>
        <taxon>eudicotyledons</taxon>
        <taxon>Gunneridae</taxon>
        <taxon>Pentapetalae</taxon>
        <taxon>asterids</taxon>
        <taxon>lamiids</taxon>
        <taxon>Lamiales</taxon>
        <taxon>Oleaceae</taxon>
        <taxon>Oleeae</taxon>
        <taxon>Fraxinus</taxon>
    </lineage>
</organism>
<dbReference type="AlphaFoldDB" id="A0AAD2AJC1"/>
<dbReference type="InterPro" id="IPR015943">
    <property type="entry name" value="WD40/YVTN_repeat-like_dom_sf"/>
</dbReference>